<dbReference type="EMBL" id="CABVQC010000062">
    <property type="protein sequence ID" value="VWC34768.1"/>
    <property type="molecule type" value="Genomic_DNA"/>
</dbReference>
<protein>
    <submittedName>
        <fullName evidence="1">Uncharacterized protein</fullName>
    </submittedName>
</protein>
<accession>A0A6P2RN94</accession>
<sequence length="59" mass="6686">MRVIFVVKNQNALRIGSRCEMNRQRALPFDSRLHLALDGQDHVGGRGMGHRAIQSRVSE</sequence>
<name>A0A6P2RN94_9BURK</name>
<dbReference type="Proteomes" id="UP000494261">
    <property type="component" value="Unassembled WGS sequence"/>
</dbReference>
<dbReference type="AlphaFoldDB" id="A0A6P2RN94"/>
<evidence type="ECO:0000313" key="1">
    <source>
        <dbReference type="EMBL" id="VWC34768.1"/>
    </source>
</evidence>
<organism evidence="1 2">
    <name type="scientific">Burkholderia aenigmatica</name>
    <dbReference type="NCBI Taxonomy" id="2015348"/>
    <lineage>
        <taxon>Bacteria</taxon>
        <taxon>Pseudomonadati</taxon>
        <taxon>Pseudomonadota</taxon>
        <taxon>Betaproteobacteria</taxon>
        <taxon>Burkholderiales</taxon>
        <taxon>Burkholderiaceae</taxon>
        <taxon>Burkholderia</taxon>
        <taxon>Burkholderia cepacia complex</taxon>
    </lineage>
</organism>
<dbReference type="RefSeq" id="WP_235996249.1">
    <property type="nucleotide sequence ID" value="NZ_CABVQC010000062.1"/>
</dbReference>
<proteinExistence type="predicted"/>
<gene>
    <name evidence="1" type="ORF">BLA13014_06484</name>
</gene>
<reference evidence="1 2" key="1">
    <citation type="submission" date="2019-09" db="EMBL/GenBank/DDBJ databases">
        <authorList>
            <person name="Depoorter E."/>
        </authorList>
    </citation>
    <scope>NUCLEOTIDE SEQUENCE [LARGE SCALE GENOMIC DNA]</scope>
    <source>
        <strain evidence="1">LMG 13014</strain>
    </source>
</reference>
<evidence type="ECO:0000313" key="2">
    <source>
        <dbReference type="Proteomes" id="UP000494261"/>
    </source>
</evidence>